<evidence type="ECO:0000256" key="2">
    <source>
        <dbReference type="ARBA" id="ARBA00023012"/>
    </source>
</evidence>
<dbReference type="GO" id="GO:0000156">
    <property type="term" value="F:phosphorelay response regulator activity"/>
    <property type="evidence" value="ECO:0007669"/>
    <property type="project" value="TreeGrafter"/>
</dbReference>
<dbReference type="PROSITE" id="PS50110">
    <property type="entry name" value="RESPONSE_REGULATORY"/>
    <property type="match status" value="1"/>
</dbReference>
<dbReference type="PROSITE" id="PS51755">
    <property type="entry name" value="OMPR_PHOB"/>
    <property type="match status" value="1"/>
</dbReference>
<dbReference type="Pfam" id="PF00072">
    <property type="entry name" value="Response_reg"/>
    <property type="match status" value="1"/>
</dbReference>
<dbReference type="GO" id="GO:0005829">
    <property type="term" value="C:cytosol"/>
    <property type="evidence" value="ECO:0007669"/>
    <property type="project" value="TreeGrafter"/>
</dbReference>
<dbReference type="InterPro" id="IPR039420">
    <property type="entry name" value="WalR-like"/>
</dbReference>
<evidence type="ECO:0000313" key="11">
    <source>
        <dbReference type="Proteomes" id="UP000470446"/>
    </source>
</evidence>
<keyword evidence="1 6" id="KW-0597">Phosphoprotein</keyword>
<dbReference type="Pfam" id="PF00486">
    <property type="entry name" value="Trans_reg_C"/>
    <property type="match status" value="1"/>
</dbReference>
<dbReference type="Gene3D" id="1.10.10.10">
    <property type="entry name" value="Winged helix-like DNA-binding domain superfamily/Winged helix DNA-binding domain"/>
    <property type="match status" value="1"/>
</dbReference>
<dbReference type="EMBL" id="JAAGMA010000421">
    <property type="protein sequence ID" value="NEB10313.1"/>
    <property type="molecule type" value="Genomic_DNA"/>
</dbReference>
<evidence type="ECO:0000259" key="8">
    <source>
        <dbReference type="PROSITE" id="PS50110"/>
    </source>
</evidence>
<dbReference type="Gene3D" id="6.10.250.690">
    <property type="match status" value="1"/>
</dbReference>
<evidence type="ECO:0000259" key="9">
    <source>
        <dbReference type="PROSITE" id="PS51755"/>
    </source>
</evidence>
<dbReference type="Gene3D" id="3.40.50.2300">
    <property type="match status" value="1"/>
</dbReference>
<dbReference type="SUPFAM" id="SSF52172">
    <property type="entry name" value="CheY-like"/>
    <property type="match status" value="1"/>
</dbReference>
<evidence type="ECO:0000256" key="7">
    <source>
        <dbReference type="PROSITE-ProRule" id="PRU01091"/>
    </source>
</evidence>
<sequence length="237" mass="25902">MAERLLVVEDDTTLRELLSASLRLAGFEVRAVTTGAEAMEAVLHDPPDLVVLDVMLPDFDGFEVVRRLSGARSGAPAPAGPPPVLFLTARDAAEDRISGLSAGGDDYVTKPFNLEELILRIRAILRRTAGRPSDAHLVVADLVLDPEGHHVTRGGVPVLLSPTEFSLLRVLMEHVGQVLTRRQLLDAVWHYDFGGDDSIVASYISYLRRKVDTGEPKLIHTVRGTGYVLRRPARCTP</sequence>
<evidence type="ECO:0000256" key="3">
    <source>
        <dbReference type="ARBA" id="ARBA00023015"/>
    </source>
</evidence>
<evidence type="ECO:0000256" key="4">
    <source>
        <dbReference type="ARBA" id="ARBA00023125"/>
    </source>
</evidence>
<dbReference type="GO" id="GO:0006355">
    <property type="term" value="P:regulation of DNA-templated transcription"/>
    <property type="evidence" value="ECO:0007669"/>
    <property type="project" value="InterPro"/>
</dbReference>
<reference evidence="10 11" key="1">
    <citation type="submission" date="2020-01" db="EMBL/GenBank/DDBJ databases">
        <title>Insect and environment-associated Actinomycetes.</title>
        <authorList>
            <person name="Currrie C."/>
            <person name="Chevrette M."/>
            <person name="Carlson C."/>
            <person name="Stubbendieck R."/>
            <person name="Wendt-Pienkowski E."/>
        </authorList>
    </citation>
    <scope>NUCLEOTIDE SEQUENCE [LARGE SCALE GENOMIC DNA]</scope>
    <source>
        <strain evidence="10 11">SID14163</strain>
    </source>
</reference>
<gene>
    <name evidence="10" type="ORF">G3I32_15870</name>
</gene>
<dbReference type="InterPro" id="IPR001867">
    <property type="entry name" value="OmpR/PhoB-type_DNA-bd"/>
</dbReference>
<evidence type="ECO:0000313" key="10">
    <source>
        <dbReference type="EMBL" id="NEB10313.1"/>
    </source>
</evidence>
<evidence type="ECO:0000256" key="5">
    <source>
        <dbReference type="ARBA" id="ARBA00023163"/>
    </source>
</evidence>
<dbReference type="CDD" id="cd00383">
    <property type="entry name" value="trans_reg_C"/>
    <property type="match status" value="1"/>
</dbReference>
<dbReference type="InterPro" id="IPR036388">
    <property type="entry name" value="WH-like_DNA-bd_sf"/>
</dbReference>
<dbReference type="AlphaFoldDB" id="A0A7K3PK73"/>
<dbReference type="GO" id="GO:0032993">
    <property type="term" value="C:protein-DNA complex"/>
    <property type="evidence" value="ECO:0007669"/>
    <property type="project" value="TreeGrafter"/>
</dbReference>
<dbReference type="InterPro" id="IPR011006">
    <property type="entry name" value="CheY-like_superfamily"/>
</dbReference>
<dbReference type="PANTHER" id="PTHR48111">
    <property type="entry name" value="REGULATOR OF RPOS"/>
    <property type="match status" value="1"/>
</dbReference>
<organism evidence="10 11">
    <name type="scientific">Streptomyces coelicoflavus</name>
    <dbReference type="NCBI Taxonomy" id="285562"/>
    <lineage>
        <taxon>Bacteria</taxon>
        <taxon>Bacillati</taxon>
        <taxon>Actinomycetota</taxon>
        <taxon>Actinomycetes</taxon>
        <taxon>Kitasatosporales</taxon>
        <taxon>Streptomycetaceae</taxon>
        <taxon>Streptomyces</taxon>
    </lineage>
</organism>
<dbReference type="InterPro" id="IPR001789">
    <property type="entry name" value="Sig_transdc_resp-reg_receiver"/>
</dbReference>
<feature type="DNA-binding region" description="OmpR/PhoB-type" evidence="7">
    <location>
        <begin position="134"/>
        <end position="231"/>
    </location>
</feature>
<feature type="domain" description="Response regulatory" evidence="8">
    <location>
        <begin position="4"/>
        <end position="125"/>
    </location>
</feature>
<keyword evidence="3" id="KW-0805">Transcription regulation</keyword>
<keyword evidence="2" id="KW-0902">Two-component regulatory system</keyword>
<accession>A0A7K3PK73</accession>
<dbReference type="PANTHER" id="PTHR48111:SF28">
    <property type="entry name" value="TRANSCRIPTIONAL REGULATORY PROTEIN TCRX-RELATED"/>
    <property type="match status" value="1"/>
</dbReference>
<keyword evidence="5" id="KW-0804">Transcription</keyword>
<feature type="modified residue" description="4-aspartylphosphate" evidence="6">
    <location>
        <position position="53"/>
    </location>
</feature>
<keyword evidence="4 7" id="KW-0238">DNA-binding</keyword>
<evidence type="ECO:0000256" key="1">
    <source>
        <dbReference type="ARBA" id="ARBA00022553"/>
    </source>
</evidence>
<dbReference type="GO" id="GO:0000976">
    <property type="term" value="F:transcription cis-regulatory region binding"/>
    <property type="evidence" value="ECO:0007669"/>
    <property type="project" value="TreeGrafter"/>
</dbReference>
<dbReference type="RefSeq" id="WP_164245711.1">
    <property type="nucleotide sequence ID" value="NZ_JAAGMA010000421.1"/>
</dbReference>
<protein>
    <submittedName>
        <fullName evidence="10">Response regulator transcription factor</fullName>
    </submittedName>
</protein>
<dbReference type="Proteomes" id="UP000470446">
    <property type="component" value="Unassembled WGS sequence"/>
</dbReference>
<evidence type="ECO:0000256" key="6">
    <source>
        <dbReference type="PROSITE-ProRule" id="PRU00169"/>
    </source>
</evidence>
<dbReference type="SMART" id="SM00448">
    <property type="entry name" value="REC"/>
    <property type="match status" value="1"/>
</dbReference>
<dbReference type="SMART" id="SM00862">
    <property type="entry name" value="Trans_reg_C"/>
    <property type="match status" value="1"/>
</dbReference>
<name>A0A7K3PK73_9ACTN</name>
<proteinExistence type="predicted"/>
<feature type="domain" description="OmpR/PhoB-type" evidence="9">
    <location>
        <begin position="134"/>
        <end position="231"/>
    </location>
</feature>
<dbReference type="FunFam" id="1.10.10.10:FF:000005">
    <property type="entry name" value="Two-component system response regulator"/>
    <property type="match status" value="1"/>
</dbReference>
<comment type="caution">
    <text evidence="10">The sequence shown here is derived from an EMBL/GenBank/DDBJ whole genome shotgun (WGS) entry which is preliminary data.</text>
</comment>